<dbReference type="Gene3D" id="2.70.98.40">
    <property type="entry name" value="Glycoside hydrolase, family 65, N-terminal domain"/>
    <property type="match status" value="1"/>
</dbReference>
<dbReference type="SUPFAM" id="SSF48208">
    <property type="entry name" value="Six-hairpin glycosidases"/>
    <property type="match status" value="1"/>
</dbReference>
<sequence>MDGVVTDSARVHAAAWKEMFDDFLAHRAPAPGEDLSPFTDEDYLRWVDGEPRYRGVADFLAARGISLPEGDPADAEDAGTVCALGNHKDRLFIERLVRDGVPAFGSTVALVRRLQTAGIGVAVFSASRNCAEVLRAAGIGDLFPVRVDGIVAAELGLAGKPDPAMLLEAARRLGAEPERTVVVEDSEAGVAAGRAGGFGLVIGVDRGGHGDRLVERGADVVVSDLDRVRLHNGFRRMSEVPDLVTARLGDLLDTEKASVLLDFDGTLSAIVPDPAAATLVEGGAAALTRLAARCPVAIVSGRELDDLRGRVGVDGLWYAGCHGFELLAPDGTTYVHEAAPGAEQALAAAAEELALSLGSIDGVLVEHKRFAVAAHYRRVAPERVGAVTAAVHAQARKRGLRVTSGRKVVELRPDMDWDKGTALQWILGHLTTPTLPIYVGDDLTDEDAFDAVEAEGIPIVVRHDENGDRRTAARLALPGPEGVRSFLDELAGLLAAQADMAISSSWVFGFDGYDPIHERLREALCTVGNGYLATRGAAPECTAGEHHYPGTYVAGIYNRLFDQIAGRTVDNESLVNLPNWLPVTFRIGDGDWFDIDTVELLSYRQEFDLRRAVLLRHFRFRDATGRITRVRQRRFAAMHAPHLCALETAVTAENWSGTVVFRSRVDGAVDNSLVARYRDLSGDHLEQVSARELSPEAVVLVVRTGESRIPIATATRGTLHREDVKLCPATELVEGERSIGHDHGVSMTEGETVVLEKIAAVVTGRDHAVSAPDEEAARSLRSAGRFEDLLESHTAAWEHLWDRLRIDLGGGEQATRTIRLHLLHLVQTLSPHTADLDVGVPARGLHGEAYRGHIFWDELFVYPVLNPRFPRLARGLLRYRYRRLPEARRAAAAAGTAGAMFPWQSGADGREESQLLHLNPLSGHWNPDPSPRAHHIGSAIAYNVWQYYQATGDIEFLTDYGAELMVEIARFWASLADYDPSHDRYHLRGVIGPDEFHTGSPSSPGTGIDDNAYTNVMAVWTLLRAREALDRLTPRARAELLESLRISPAELSRWEHVSRRVFVPFHDGVISQFDGYEQLAELDWEGYRQRYGDIQRLDRILEAEGDDVNRYRAGKQADVLMLFYLLSADELREVLDRLGYELPGEMIPRTIDYYLARTSHGSTLSALVHAWVLARAHRAQTMDFFHRVLDADVTDIQGGTTEEGIHLGAMAGSIDLIQRCFTGMEIRSDRLIFHPSWPEELGELHFSIMYRGHRLAIRISASELEIAADPGHADPVEIHCEGVTELLAAGAMVRIPLGIKESGPAPITTVVD</sequence>
<dbReference type="CDD" id="cd01627">
    <property type="entry name" value="HAD_TPP"/>
    <property type="match status" value="1"/>
</dbReference>
<dbReference type="Gene3D" id="1.10.150.240">
    <property type="entry name" value="Putative phosphatase, domain 2"/>
    <property type="match status" value="1"/>
</dbReference>
<dbReference type="NCBIfam" id="TIGR01484">
    <property type="entry name" value="HAD-SF-IIB"/>
    <property type="match status" value="1"/>
</dbReference>
<dbReference type="GO" id="GO:0016757">
    <property type="term" value="F:glycosyltransferase activity"/>
    <property type="evidence" value="ECO:0007669"/>
    <property type="project" value="UniProtKB-ARBA"/>
</dbReference>
<dbReference type="InterPro" id="IPR005195">
    <property type="entry name" value="Glyco_hydro_65_M"/>
</dbReference>
<dbReference type="Gene3D" id="1.50.10.10">
    <property type="match status" value="1"/>
</dbReference>
<evidence type="ECO:0000313" key="5">
    <source>
        <dbReference type="EMBL" id="MTE14313.1"/>
    </source>
</evidence>
<dbReference type="Pfam" id="PF03636">
    <property type="entry name" value="Glyco_hydro_65N"/>
    <property type="match status" value="1"/>
</dbReference>
<dbReference type="InterPro" id="IPR012341">
    <property type="entry name" value="6hp_glycosidase-like_sf"/>
</dbReference>
<dbReference type="Pfam" id="PF03633">
    <property type="entry name" value="Glyco_hydro_65C"/>
    <property type="match status" value="1"/>
</dbReference>
<dbReference type="Gene3D" id="2.60.420.10">
    <property type="entry name" value="Maltose phosphorylase, domain 3"/>
    <property type="match status" value="1"/>
</dbReference>
<keyword evidence="1" id="KW-0326">Glycosidase</keyword>
<dbReference type="SUPFAM" id="SSF74650">
    <property type="entry name" value="Galactose mutarotase-like"/>
    <property type="match status" value="1"/>
</dbReference>
<dbReference type="GO" id="GO:0030246">
    <property type="term" value="F:carbohydrate binding"/>
    <property type="evidence" value="ECO:0007669"/>
    <property type="project" value="InterPro"/>
</dbReference>
<dbReference type="PANTHER" id="PTHR11051">
    <property type="entry name" value="GLYCOSYL HYDROLASE-RELATED"/>
    <property type="match status" value="1"/>
</dbReference>
<feature type="domain" description="Glycoside hydrolase family 65 N-terminal" evidence="4">
    <location>
        <begin position="511"/>
        <end position="765"/>
    </location>
</feature>
<dbReference type="NCBIfam" id="TIGR01509">
    <property type="entry name" value="HAD-SF-IA-v3"/>
    <property type="match status" value="1"/>
</dbReference>
<dbReference type="EMBL" id="WMBB01000007">
    <property type="protein sequence ID" value="MTE14313.1"/>
    <property type="molecule type" value="Genomic_DNA"/>
</dbReference>
<dbReference type="InterPro" id="IPR008928">
    <property type="entry name" value="6-hairpin_glycosidase_sf"/>
</dbReference>
<dbReference type="InterPro" id="IPR023198">
    <property type="entry name" value="PGP-like_dom2"/>
</dbReference>
<accession>A0A6I3KU27</accession>
<dbReference type="Pfam" id="PF03632">
    <property type="entry name" value="Glyco_hydro_65m"/>
    <property type="match status" value="1"/>
</dbReference>
<evidence type="ECO:0000259" key="2">
    <source>
        <dbReference type="Pfam" id="PF03632"/>
    </source>
</evidence>
<keyword evidence="5" id="KW-0378">Hydrolase</keyword>
<comment type="caution">
    <text evidence="5">The sequence shown here is derived from an EMBL/GenBank/DDBJ whole genome shotgun (WGS) entry which is preliminary data.</text>
</comment>
<dbReference type="GO" id="GO:0004553">
    <property type="term" value="F:hydrolase activity, hydrolyzing O-glycosyl compounds"/>
    <property type="evidence" value="ECO:0007669"/>
    <property type="project" value="TreeGrafter"/>
</dbReference>
<evidence type="ECO:0000259" key="3">
    <source>
        <dbReference type="Pfam" id="PF03633"/>
    </source>
</evidence>
<dbReference type="InterPro" id="IPR003337">
    <property type="entry name" value="Trehalose_PPase"/>
</dbReference>
<keyword evidence="6" id="KW-1185">Reference proteome</keyword>
<dbReference type="PANTHER" id="PTHR11051:SF8">
    <property type="entry name" value="PROTEIN-GLUCOSYLGALACTOSYLHYDROXYLYSINE GLUCOSIDASE"/>
    <property type="match status" value="1"/>
</dbReference>
<dbReference type="InterPro" id="IPR005194">
    <property type="entry name" value="Glyco_hydro_65_C"/>
</dbReference>
<dbReference type="InterPro" id="IPR023214">
    <property type="entry name" value="HAD_sf"/>
</dbReference>
<proteinExistence type="predicted"/>
<dbReference type="InterPro" id="IPR005196">
    <property type="entry name" value="Glyco_hydro_65_N"/>
</dbReference>
<evidence type="ECO:0000313" key="6">
    <source>
        <dbReference type="Proteomes" id="UP000432464"/>
    </source>
</evidence>
<name>A0A6I3KU27_9NOCA</name>
<evidence type="ECO:0000256" key="1">
    <source>
        <dbReference type="ARBA" id="ARBA00023295"/>
    </source>
</evidence>
<feature type="domain" description="Glycoside hydrolase family 65 C-terminal" evidence="3">
    <location>
        <begin position="1224"/>
        <end position="1282"/>
    </location>
</feature>
<dbReference type="SUPFAM" id="SSF56784">
    <property type="entry name" value="HAD-like"/>
    <property type="match status" value="2"/>
</dbReference>
<dbReference type="GO" id="GO:0005992">
    <property type="term" value="P:trehalose biosynthetic process"/>
    <property type="evidence" value="ECO:0007669"/>
    <property type="project" value="InterPro"/>
</dbReference>
<dbReference type="InterPro" id="IPR037018">
    <property type="entry name" value="GH65_N"/>
</dbReference>
<dbReference type="InterPro" id="IPR006379">
    <property type="entry name" value="HAD-SF_hydro_IIB"/>
</dbReference>
<dbReference type="Gene3D" id="3.30.70.1020">
    <property type="entry name" value="Trehalose-6-phosphate phosphatase related protein, domain 2"/>
    <property type="match status" value="1"/>
</dbReference>
<protein>
    <submittedName>
        <fullName evidence="5">Trehalose-phosphatase</fullName>
        <ecNumber evidence="5">3.1.3.12</ecNumber>
    </submittedName>
</protein>
<dbReference type="NCBIfam" id="TIGR00685">
    <property type="entry name" value="T6PP"/>
    <property type="match status" value="1"/>
</dbReference>
<dbReference type="Proteomes" id="UP000432464">
    <property type="component" value="Unassembled WGS sequence"/>
</dbReference>
<dbReference type="InterPro" id="IPR006439">
    <property type="entry name" value="HAD-SF_hydro_IA"/>
</dbReference>
<dbReference type="InterPro" id="IPR036412">
    <property type="entry name" value="HAD-like_sf"/>
</dbReference>
<dbReference type="Gene3D" id="3.40.50.1000">
    <property type="entry name" value="HAD superfamily/HAD-like"/>
    <property type="match status" value="2"/>
</dbReference>
<dbReference type="Pfam" id="PF02358">
    <property type="entry name" value="Trehalose_PPase"/>
    <property type="match status" value="1"/>
</dbReference>
<dbReference type="Pfam" id="PF00702">
    <property type="entry name" value="Hydrolase"/>
    <property type="match status" value="1"/>
</dbReference>
<evidence type="ECO:0000259" key="4">
    <source>
        <dbReference type="Pfam" id="PF03636"/>
    </source>
</evidence>
<dbReference type="GO" id="GO:0004805">
    <property type="term" value="F:trehalose-phosphatase activity"/>
    <property type="evidence" value="ECO:0007669"/>
    <property type="project" value="UniProtKB-EC"/>
</dbReference>
<feature type="domain" description="Glycoside hydrolase family 65 central catalytic" evidence="2">
    <location>
        <begin position="819"/>
        <end position="1214"/>
    </location>
</feature>
<dbReference type="EC" id="3.1.3.12" evidence="5"/>
<gene>
    <name evidence="5" type="primary">otsB</name>
    <name evidence="5" type="ORF">GLP40_16280</name>
</gene>
<dbReference type="FunFam" id="1.50.10.10:FF:000053">
    <property type="entry name" value="Putative glycosyl hydrolase"/>
    <property type="match status" value="1"/>
</dbReference>
<organism evidence="5 6">
    <name type="scientific">Nocardia aurantiaca</name>
    <dbReference type="NCBI Taxonomy" id="2675850"/>
    <lineage>
        <taxon>Bacteria</taxon>
        <taxon>Bacillati</taxon>
        <taxon>Actinomycetota</taxon>
        <taxon>Actinomycetes</taxon>
        <taxon>Mycobacteriales</taxon>
        <taxon>Nocardiaceae</taxon>
        <taxon>Nocardia</taxon>
    </lineage>
</organism>
<dbReference type="InterPro" id="IPR011013">
    <property type="entry name" value="Gal_mutarotase_sf_dom"/>
</dbReference>
<reference evidence="5 6" key="1">
    <citation type="submission" date="2019-11" db="EMBL/GenBank/DDBJ databases">
        <title>Nocardia sp. nov. CT2-14 isolated from soil.</title>
        <authorList>
            <person name="Kanchanasin P."/>
            <person name="Tanasupawat S."/>
            <person name="Yuki M."/>
            <person name="Kudo T."/>
        </authorList>
    </citation>
    <scope>NUCLEOTIDE SEQUENCE [LARGE SCALE GENOMIC DNA]</scope>
    <source>
        <strain evidence="5 6">CT2-14</strain>
    </source>
</reference>